<organism evidence="2 3">
    <name type="scientific">Moniliophthora roreri</name>
    <name type="common">Frosty pod rot fungus</name>
    <name type="synonym">Monilia roreri</name>
    <dbReference type="NCBI Taxonomy" id="221103"/>
    <lineage>
        <taxon>Eukaryota</taxon>
        <taxon>Fungi</taxon>
        <taxon>Dikarya</taxon>
        <taxon>Basidiomycota</taxon>
        <taxon>Agaricomycotina</taxon>
        <taxon>Agaricomycetes</taxon>
        <taxon>Agaricomycetidae</taxon>
        <taxon>Agaricales</taxon>
        <taxon>Marasmiineae</taxon>
        <taxon>Marasmiaceae</taxon>
        <taxon>Moniliophthora</taxon>
    </lineage>
</organism>
<gene>
    <name evidence="2" type="ORF">WG66_11148</name>
</gene>
<protein>
    <recommendedName>
        <fullName evidence="4">Myb/SANT-like domain-containing protein</fullName>
    </recommendedName>
</protein>
<evidence type="ECO:0000313" key="2">
    <source>
        <dbReference type="EMBL" id="KTB36272.1"/>
    </source>
</evidence>
<dbReference type="EMBL" id="LATX01001916">
    <property type="protein sequence ID" value="KTB36272.1"/>
    <property type="molecule type" value="Genomic_DNA"/>
</dbReference>
<evidence type="ECO:0000256" key="1">
    <source>
        <dbReference type="SAM" id="MobiDB-lite"/>
    </source>
</evidence>
<name>A0A0W0FIX4_MONRR</name>
<feature type="compositionally biased region" description="Low complexity" evidence="1">
    <location>
        <begin position="130"/>
        <end position="144"/>
    </location>
</feature>
<comment type="caution">
    <text evidence="2">The sequence shown here is derived from an EMBL/GenBank/DDBJ whole genome shotgun (WGS) entry which is preliminary data.</text>
</comment>
<feature type="compositionally biased region" description="Polar residues" evidence="1">
    <location>
        <begin position="193"/>
        <end position="216"/>
    </location>
</feature>
<evidence type="ECO:0000313" key="3">
    <source>
        <dbReference type="Proteomes" id="UP000054988"/>
    </source>
</evidence>
<feature type="region of interest" description="Disordered" evidence="1">
    <location>
        <begin position="130"/>
        <end position="181"/>
    </location>
</feature>
<feature type="compositionally biased region" description="Polar residues" evidence="1">
    <location>
        <begin position="152"/>
        <end position="164"/>
    </location>
</feature>
<dbReference type="AlphaFoldDB" id="A0A0W0FIX4"/>
<evidence type="ECO:0008006" key="4">
    <source>
        <dbReference type="Google" id="ProtNLM"/>
    </source>
</evidence>
<feature type="region of interest" description="Disordered" evidence="1">
    <location>
        <begin position="193"/>
        <end position="227"/>
    </location>
</feature>
<reference evidence="2 3" key="1">
    <citation type="submission" date="2015-12" db="EMBL/GenBank/DDBJ databases">
        <title>Draft genome sequence of Moniliophthora roreri, the causal agent of frosty pod rot of cacao.</title>
        <authorList>
            <person name="Aime M.C."/>
            <person name="Diaz-Valderrama J.R."/>
            <person name="Kijpornyongpan T."/>
            <person name="Phillips-Mora W."/>
        </authorList>
    </citation>
    <scope>NUCLEOTIDE SEQUENCE [LARGE SCALE GENOMIC DNA]</scope>
    <source>
        <strain evidence="2 3">MCA 2952</strain>
    </source>
</reference>
<dbReference type="Proteomes" id="UP000054988">
    <property type="component" value="Unassembled WGS sequence"/>
</dbReference>
<accession>A0A0W0FIX4</accession>
<proteinExistence type="predicted"/>
<sequence>MSEQFKTYLLCNTSSLKLQQRSAHDTHKFKPAVIEELTQYLNDHVVAGGLKKKGGVAKKIKDLLAIFAAVEYLRTRSGGHWDDEHGANMTTPEELQVWKSIVATKKEYKPKGDHRYSAISGTTGIIISGQPSSSSAPLASNAIPDPLPLPPATTTSDNDPTVASSPGDHASVLQQDGSPDWDELQMNQDIAVSRSTSQPPVESAQEITASASTSQPEVEPTAATETPACKPISQKCSADSSVFNSVFGALLAHLEPKVDPSPVCRSKAMAIAADKEESWLSLCNQMKLGGHLESTVKADAYLVYADHGSPKRKAWVATQLELPEEELPFDMLI</sequence>
<dbReference type="eggNOG" id="ENOG502RD17">
    <property type="taxonomic scope" value="Eukaryota"/>
</dbReference>